<feature type="compositionally biased region" description="Basic and acidic residues" evidence="7">
    <location>
        <begin position="30"/>
        <end position="42"/>
    </location>
</feature>
<protein>
    <recommendedName>
        <fullName evidence="2">Circumsporozoite protein</fullName>
    </recommendedName>
</protein>
<organism evidence="8 9">
    <name type="scientific">Prorocentrum cordatum</name>
    <dbReference type="NCBI Taxonomy" id="2364126"/>
    <lineage>
        <taxon>Eukaryota</taxon>
        <taxon>Sar</taxon>
        <taxon>Alveolata</taxon>
        <taxon>Dinophyceae</taxon>
        <taxon>Prorocentrales</taxon>
        <taxon>Prorocentraceae</taxon>
        <taxon>Prorocentrum</taxon>
    </lineage>
</organism>
<proteinExistence type="inferred from homology"/>
<feature type="compositionally biased region" description="Low complexity" evidence="7">
    <location>
        <begin position="997"/>
        <end position="1014"/>
    </location>
</feature>
<gene>
    <name evidence="8" type="ORF">PCOR1329_LOCUS37721</name>
</gene>
<sequence>MASWRAAAGEVVIGVLETPAVQRVVVSPRRPSDSGGPRREPLRPPAAREATPGTQANVAVLELQLAEARARVRLHAKRLSSSMLTAMEAEASRLHAQLLTAQIEQTKREIRAQQFQAPSPAPSQPSSTALGQLPDPTRCPATVTDRASASAAGPALHPEPSPAPRVTVYADDVVRWCPAPKLADLYFVPNWDPPDEELASQPDALDEEMGTSPPRADPWFEVFPLRLRLGAPLGAEGAQASAGTPGCGEPGAPADAQPGSLPGAQPDALPSCQPGAPADARPSALPSGQPGALPRCTTAAPTDARPNALPGCQPGVQPGCEPDALPSYQQPGAPADAQPSALPGWEHGAPGDAQPDALLGCQPGAPADARPSALPGYQPGALRGCSPGAPADAQPSTLPCGVAGALLGCLPSDQPGAPADAQLGALPGCEHGAPADAQPGALPGAQPSALPGCQPSARSDAQPDALPCCQPGAPADRPSALPGYQPGALRGGAPGAPADAQPSTLPCSEAGALPGLPACSISDALPGDQQPGAPADAQLGAQPGCEHGAPADAHQAGALPGAQPGALPGCQPSAPGDAQPRALLGCQLSTPADARPSALPGYQPGALRGCTPGALADVQPGTLPCGEAGALLGCLPSDAQPGCKPDAVPSYQQSGAPADAQLGALPGCEPGAPADAQPGALPGAQPSALPGCQPSASGDAQPDALLGCQPGAPADRPSALPGYQPGALHGCTPGAPADAQPATLPGALPGCEPSAPADAQPGALPGCAAGAQPSALPGWEAGAPPGCQRGASASALPVARPGAGPRAQAVASYTSASSGPSGPSRSQQQCSAEYLAVLANIRTWNEGGVEARTILERLDHGAERLQRRGTAAAPSMRRVLSVIGALRSFHEAQFVIAGRSVGIFVVGGAGMAFILPVRVPVRGASSPAVGVFTCAVQCFSLVARRLRWRGGRGIYPGRMPWLKRADPAGFLVPALASREIGKAWQPQRPTGGQHNQARANSSRRSAPSRVRPGAEPSPWELLGPLWCCVAQYGSVGQCGALLQANGWICEVFGEDAVWRFHAVAAGFVRPAGAVAAPAGPPPLDQVPQAVDWRRLLRANLVARQKPWVWVHLDGSFVRVPLPLARPLSLKALVSLVADVARAEQAPSPADPPGRHQRGSDEHPAAAVHAERLPPGSANPEHLGGRLERPGQRRRSAGGRQRPRGVAVVAEE</sequence>
<evidence type="ECO:0000256" key="3">
    <source>
        <dbReference type="ARBA" id="ARBA00022522"/>
    </source>
</evidence>
<name>A0ABN9TCA7_9DINO</name>
<feature type="compositionally biased region" description="Acidic residues" evidence="7">
    <location>
        <begin position="193"/>
        <end position="209"/>
    </location>
</feature>
<evidence type="ECO:0000256" key="4">
    <source>
        <dbReference type="ARBA" id="ARBA00022737"/>
    </source>
</evidence>
<comment type="function">
    <text evidence="6">Essential sporozoite protein. In the mosquito vector, required for sporozoite development in the oocyst, migration through the vector hemolymph and entry into the vector salivary glands. In the vertebrate host, required for sporozoite migration through the host dermis and infection of host hepatocytes. Binds to highly sulfated heparan sulfate proteoglycans (HSPGs) on the surface of host hepatocytes.</text>
</comment>
<evidence type="ECO:0000256" key="6">
    <source>
        <dbReference type="ARBA" id="ARBA00045806"/>
    </source>
</evidence>
<feature type="region of interest" description="Disordered" evidence="7">
    <location>
        <begin position="111"/>
        <end position="164"/>
    </location>
</feature>
<feature type="region of interest" description="Disordered" evidence="7">
    <location>
        <begin position="1143"/>
        <end position="1211"/>
    </location>
</feature>
<feature type="compositionally biased region" description="Low complexity" evidence="7">
    <location>
        <begin position="112"/>
        <end position="129"/>
    </location>
</feature>
<keyword evidence="4" id="KW-0677">Repeat</keyword>
<dbReference type="PANTHER" id="PTHR44826">
    <property type="entry name" value="SPORE COAT PROTEIN SP85"/>
    <property type="match status" value="1"/>
</dbReference>
<feature type="region of interest" description="Disordered" evidence="7">
    <location>
        <begin position="983"/>
        <end position="1016"/>
    </location>
</feature>
<evidence type="ECO:0000313" key="9">
    <source>
        <dbReference type="Proteomes" id="UP001189429"/>
    </source>
</evidence>
<dbReference type="PANTHER" id="PTHR44826:SF3">
    <property type="entry name" value="SPORE COAT PROTEIN SP85"/>
    <property type="match status" value="1"/>
</dbReference>
<feature type="region of interest" description="Disordered" evidence="7">
    <location>
        <begin position="430"/>
        <end position="578"/>
    </location>
</feature>
<feature type="compositionally biased region" description="Basic and acidic residues" evidence="7">
    <location>
        <begin position="1157"/>
        <end position="1171"/>
    </location>
</feature>
<feature type="region of interest" description="Disordered" evidence="7">
    <location>
        <begin position="644"/>
        <end position="766"/>
    </location>
</feature>
<feature type="region of interest" description="Disordered" evidence="7">
    <location>
        <begin position="26"/>
        <end position="53"/>
    </location>
</feature>
<evidence type="ECO:0000256" key="5">
    <source>
        <dbReference type="ARBA" id="ARBA00033726"/>
    </source>
</evidence>
<evidence type="ECO:0000256" key="1">
    <source>
        <dbReference type="ARBA" id="ARBA00006241"/>
    </source>
</evidence>
<feature type="non-terminal residue" evidence="8">
    <location>
        <position position="1211"/>
    </location>
</feature>
<feature type="compositionally biased region" description="Low complexity" evidence="7">
    <location>
        <begin position="811"/>
        <end position="827"/>
    </location>
</feature>
<dbReference type="Proteomes" id="UP001189429">
    <property type="component" value="Unassembled WGS sequence"/>
</dbReference>
<evidence type="ECO:0000256" key="2">
    <source>
        <dbReference type="ARBA" id="ARBA00021911"/>
    </source>
</evidence>
<keyword evidence="9" id="KW-1185">Reference proteome</keyword>
<evidence type="ECO:0000256" key="7">
    <source>
        <dbReference type="SAM" id="MobiDB-lite"/>
    </source>
</evidence>
<feature type="region of interest" description="Disordered" evidence="7">
    <location>
        <begin position="791"/>
        <end position="827"/>
    </location>
</feature>
<feature type="compositionally biased region" description="Basic residues" evidence="7">
    <location>
        <begin position="1191"/>
        <end position="1202"/>
    </location>
</feature>
<feature type="region of interest" description="Disordered" evidence="7">
    <location>
        <begin position="236"/>
        <end position="373"/>
    </location>
</feature>
<dbReference type="InterPro" id="IPR051860">
    <property type="entry name" value="Plasmodium_CSP_Invasion"/>
</dbReference>
<reference evidence="8" key="1">
    <citation type="submission" date="2023-10" db="EMBL/GenBank/DDBJ databases">
        <authorList>
            <person name="Chen Y."/>
            <person name="Shah S."/>
            <person name="Dougan E. K."/>
            <person name="Thang M."/>
            <person name="Chan C."/>
        </authorList>
    </citation>
    <scope>NUCLEOTIDE SEQUENCE [LARGE SCALE GENOMIC DNA]</scope>
</reference>
<comment type="similarity">
    <text evidence="1">Belongs to the plasmodium circumsporozoite protein family.</text>
</comment>
<feature type="region of interest" description="Disordered" evidence="7">
    <location>
        <begin position="193"/>
        <end position="216"/>
    </location>
</feature>
<feature type="compositionally biased region" description="Low complexity" evidence="7">
    <location>
        <begin position="555"/>
        <end position="572"/>
    </location>
</feature>
<comment type="function">
    <text evidence="5">In the vertebrate host, binds to highly sulfated heparan sulfate proteoglycans (HSPGs) on the surface of host hepatocytes and is required for sporozoite invasion of the host hepatocytes.</text>
</comment>
<keyword evidence="3" id="KW-0748">Sporozoite</keyword>
<comment type="caution">
    <text evidence="8">The sequence shown here is derived from an EMBL/GenBank/DDBJ whole genome shotgun (WGS) entry which is preliminary data.</text>
</comment>
<feature type="compositionally biased region" description="Polar residues" evidence="7">
    <location>
        <begin position="987"/>
        <end position="996"/>
    </location>
</feature>
<accession>A0ABN9TCA7</accession>
<evidence type="ECO:0000313" key="8">
    <source>
        <dbReference type="EMBL" id="CAK0843345.1"/>
    </source>
</evidence>
<dbReference type="EMBL" id="CAUYUJ010014572">
    <property type="protein sequence ID" value="CAK0843345.1"/>
    <property type="molecule type" value="Genomic_DNA"/>
</dbReference>